<dbReference type="RefSeq" id="WP_389218673.1">
    <property type="nucleotide sequence ID" value="NZ_JBIACJ010000004.1"/>
</dbReference>
<reference evidence="10 11" key="1">
    <citation type="submission" date="2024-08" db="EMBL/GenBank/DDBJ databases">
        <title>Two novel Cytobacillus novel species.</title>
        <authorList>
            <person name="Liu G."/>
        </authorList>
    </citation>
    <scope>NUCLEOTIDE SEQUENCE [LARGE SCALE GENOMIC DNA]</scope>
    <source>
        <strain evidence="10 11">FJAT-53684</strain>
    </source>
</reference>
<dbReference type="InterPro" id="IPR036909">
    <property type="entry name" value="Cyt_c-like_dom_sf"/>
</dbReference>
<evidence type="ECO:0000256" key="4">
    <source>
        <dbReference type="ARBA" id="ARBA00022982"/>
    </source>
</evidence>
<feature type="signal peptide" evidence="8">
    <location>
        <begin position="1"/>
        <end position="19"/>
    </location>
</feature>
<accession>A0ABW6JZM2</accession>
<dbReference type="PROSITE" id="PS51007">
    <property type="entry name" value="CYTC"/>
    <property type="match status" value="1"/>
</dbReference>
<dbReference type="EMBL" id="JBIACJ010000004">
    <property type="protein sequence ID" value="MFE8696530.1"/>
    <property type="molecule type" value="Genomic_DNA"/>
</dbReference>
<dbReference type="InterPro" id="IPR012218">
    <property type="entry name" value="Cyt_c_BACSU-c550-type"/>
</dbReference>
<dbReference type="InterPro" id="IPR054782">
    <property type="entry name" value="Cytochro_C551"/>
</dbReference>
<feature type="chain" id="PRO_5045537550" evidence="8">
    <location>
        <begin position="20"/>
        <end position="114"/>
    </location>
</feature>
<name>A0ABW6JZM2_9BACI</name>
<comment type="caution">
    <text evidence="10">The sequence shown here is derived from an EMBL/GenBank/DDBJ whole genome shotgun (WGS) entry which is preliminary data.</text>
</comment>
<keyword evidence="4" id="KW-0249">Electron transport</keyword>
<keyword evidence="11" id="KW-1185">Reference proteome</keyword>
<keyword evidence="1" id="KW-0813">Transport</keyword>
<evidence type="ECO:0000256" key="1">
    <source>
        <dbReference type="ARBA" id="ARBA00022448"/>
    </source>
</evidence>
<dbReference type="PANTHER" id="PTHR37823">
    <property type="entry name" value="CYTOCHROME C-553-LIKE"/>
    <property type="match status" value="1"/>
</dbReference>
<dbReference type="PIRSF" id="PIRSF000025">
    <property type="entry name" value="Cytc_Bsub_c550"/>
    <property type="match status" value="1"/>
</dbReference>
<dbReference type="NCBIfam" id="NF045774">
    <property type="entry name" value="cytochro_C551"/>
    <property type="match status" value="1"/>
</dbReference>
<keyword evidence="8" id="KW-0732">Signal</keyword>
<organism evidence="10 11">
    <name type="scientific">Cytobacillus mangrovibacter</name>
    <dbReference type="NCBI Taxonomy" id="3299024"/>
    <lineage>
        <taxon>Bacteria</taxon>
        <taxon>Bacillati</taxon>
        <taxon>Bacillota</taxon>
        <taxon>Bacilli</taxon>
        <taxon>Bacillales</taxon>
        <taxon>Bacillaceae</taxon>
        <taxon>Cytobacillus</taxon>
    </lineage>
</organism>
<gene>
    <name evidence="10" type="primary">cccB</name>
    <name evidence="10" type="ORF">ACFYKT_09295</name>
</gene>
<proteinExistence type="predicted"/>
<dbReference type="Pfam" id="PF13442">
    <property type="entry name" value="Cytochrome_CBB3"/>
    <property type="match status" value="1"/>
</dbReference>
<keyword evidence="2 6" id="KW-0349">Heme</keyword>
<dbReference type="Gene3D" id="1.10.760.10">
    <property type="entry name" value="Cytochrome c-like domain"/>
    <property type="match status" value="1"/>
</dbReference>
<dbReference type="Proteomes" id="UP001601058">
    <property type="component" value="Unassembled WGS sequence"/>
</dbReference>
<evidence type="ECO:0000259" key="9">
    <source>
        <dbReference type="PROSITE" id="PS51007"/>
    </source>
</evidence>
<feature type="region of interest" description="Disordered" evidence="7">
    <location>
        <begin position="23"/>
        <end position="43"/>
    </location>
</feature>
<feature type="domain" description="Cytochrome c" evidence="9">
    <location>
        <begin position="41"/>
        <end position="114"/>
    </location>
</feature>
<evidence type="ECO:0000313" key="11">
    <source>
        <dbReference type="Proteomes" id="UP001601058"/>
    </source>
</evidence>
<dbReference type="InterPro" id="IPR051811">
    <property type="entry name" value="Cytochrome_c550/c551-like"/>
</dbReference>
<keyword evidence="3 6" id="KW-0479">Metal-binding</keyword>
<evidence type="ECO:0000256" key="3">
    <source>
        <dbReference type="ARBA" id="ARBA00022723"/>
    </source>
</evidence>
<dbReference type="PANTHER" id="PTHR37823:SF4">
    <property type="entry name" value="MENAQUINOL-CYTOCHROME C REDUCTASE CYTOCHROME B_C SUBUNIT"/>
    <property type="match status" value="1"/>
</dbReference>
<dbReference type="InterPro" id="IPR009056">
    <property type="entry name" value="Cyt_c-like_dom"/>
</dbReference>
<dbReference type="PROSITE" id="PS51257">
    <property type="entry name" value="PROKAR_LIPOPROTEIN"/>
    <property type="match status" value="1"/>
</dbReference>
<evidence type="ECO:0000256" key="6">
    <source>
        <dbReference type="PROSITE-ProRule" id="PRU00433"/>
    </source>
</evidence>
<protein>
    <submittedName>
        <fullName evidence="10">Cytochrome c551</fullName>
    </submittedName>
</protein>
<keyword evidence="5 6" id="KW-0408">Iron</keyword>
<dbReference type="SUPFAM" id="SSF46626">
    <property type="entry name" value="Cytochrome c"/>
    <property type="match status" value="1"/>
</dbReference>
<evidence type="ECO:0000256" key="7">
    <source>
        <dbReference type="SAM" id="MobiDB-lite"/>
    </source>
</evidence>
<evidence type="ECO:0000313" key="10">
    <source>
        <dbReference type="EMBL" id="MFE8696530.1"/>
    </source>
</evidence>
<sequence length="114" mass="11258">MKKKLLALLLGSSLVLALAACGGGDDAKETDSGTTGGETTASAGDAEKLFNQKCSSCHGGNLEGGVGPALDKAGATHSKEDIETIIANGQGAMPAGLLSGDEASQVAEWLAAKK</sequence>
<evidence type="ECO:0000256" key="8">
    <source>
        <dbReference type="SAM" id="SignalP"/>
    </source>
</evidence>
<evidence type="ECO:0000256" key="5">
    <source>
        <dbReference type="ARBA" id="ARBA00023004"/>
    </source>
</evidence>
<evidence type="ECO:0000256" key="2">
    <source>
        <dbReference type="ARBA" id="ARBA00022617"/>
    </source>
</evidence>